<dbReference type="Gene3D" id="1.10.10.10">
    <property type="entry name" value="Winged helix-like DNA-binding domain superfamily/Winged helix DNA-binding domain"/>
    <property type="match status" value="1"/>
</dbReference>
<dbReference type="CDD" id="cd06171">
    <property type="entry name" value="Sigma70_r4"/>
    <property type="match status" value="1"/>
</dbReference>
<dbReference type="GO" id="GO:0003677">
    <property type="term" value="F:DNA binding"/>
    <property type="evidence" value="ECO:0007669"/>
    <property type="project" value="InterPro"/>
</dbReference>
<dbReference type="EMBL" id="BORQ01000005">
    <property type="protein sequence ID" value="GIO33154.1"/>
    <property type="molecule type" value="Genomic_DNA"/>
</dbReference>
<proteinExistence type="inferred from homology"/>
<evidence type="ECO:0000256" key="3">
    <source>
        <dbReference type="ARBA" id="ARBA00023082"/>
    </source>
</evidence>
<dbReference type="GO" id="GO:0006352">
    <property type="term" value="P:DNA-templated transcription initiation"/>
    <property type="evidence" value="ECO:0007669"/>
    <property type="project" value="InterPro"/>
</dbReference>
<evidence type="ECO:0000259" key="6">
    <source>
        <dbReference type="Pfam" id="PF08281"/>
    </source>
</evidence>
<gene>
    <name evidence="7" type="ORF">J2TS6_42950</name>
</gene>
<dbReference type="AlphaFoldDB" id="A0A919XI90"/>
<evidence type="ECO:0000256" key="1">
    <source>
        <dbReference type="ARBA" id="ARBA00010641"/>
    </source>
</evidence>
<dbReference type="Pfam" id="PF04542">
    <property type="entry name" value="Sigma70_r2"/>
    <property type="match status" value="1"/>
</dbReference>
<keyword evidence="4" id="KW-0804">Transcription</keyword>
<dbReference type="InterPro" id="IPR036388">
    <property type="entry name" value="WH-like_DNA-bd_sf"/>
</dbReference>
<protein>
    <submittedName>
        <fullName evidence="7">RNA polymerase subunit sigma-24</fullName>
    </submittedName>
</protein>
<evidence type="ECO:0000313" key="7">
    <source>
        <dbReference type="EMBL" id="GIO33154.1"/>
    </source>
</evidence>
<accession>A0A919XI90</accession>
<dbReference type="NCBIfam" id="TIGR02937">
    <property type="entry name" value="sigma70-ECF"/>
    <property type="match status" value="1"/>
</dbReference>
<dbReference type="Proteomes" id="UP000679779">
    <property type="component" value="Unassembled WGS sequence"/>
</dbReference>
<evidence type="ECO:0000256" key="2">
    <source>
        <dbReference type="ARBA" id="ARBA00023015"/>
    </source>
</evidence>
<feature type="domain" description="RNA polymerase sigma factor 70 region 4 type 2" evidence="6">
    <location>
        <begin position="149"/>
        <end position="200"/>
    </location>
</feature>
<dbReference type="InterPro" id="IPR039425">
    <property type="entry name" value="RNA_pol_sigma-70-like"/>
</dbReference>
<dbReference type="InterPro" id="IPR013325">
    <property type="entry name" value="RNA_pol_sigma_r2"/>
</dbReference>
<evidence type="ECO:0000313" key="8">
    <source>
        <dbReference type="Proteomes" id="UP000679779"/>
    </source>
</evidence>
<comment type="caution">
    <text evidence="7">The sequence shown here is derived from an EMBL/GenBank/DDBJ whole genome shotgun (WGS) entry which is preliminary data.</text>
</comment>
<dbReference type="InterPro" id="IPR013324">
    <property type="entry name" value="RNA_pol_sigma_r3/r4-like"/>
</dbReference>
<keyword evidence="3" id="KW-0731">Sigma factor</keyword>
<evidence type="ECO:0000256" key="4">
    <source>
        <dbReference type="ARBA" id="ARBA00023163"/>
    </source>
</evidence>
<comment type="similarity">
    <text evidence="1">Belongs to the sigma-70 factor family. ECF subfamily.</text>
</comment>
<keyword evidence="8" id="KW-1185">Reference proteome</keyword>
<dbReference type="SUPFAM" id="SSF88946">
    <property type="entry name" value="Sigma2 domain of RNA polymerase sigma factors"/>
    <property type="match status" value="1"/>
</dbReference>
<evidence type="ECO:0000259" key="5">
    <source>
        <dbReference type="Pfam" id="PF04542"/>
    </source>
</evidence>
<sequence length="208" mass="24604">MEKKFFKNLAGFVPGPSSNEMKQEEGRRLEELQWVRAVKAGHPEAYKFLVQRYQNMVYHVCLKITSDETSAKDLSQDIFMKAYSALPAFREDSSFSTWLYQIAVRKCLDWKRAQQREQARRSPGEVSENDWVTNETPEQIVLSEERSSRLRRMVDELAEPYRSAVRMYYFEQCSYQEIAERRGITAKTVESQLYRARAMMRKKGEELR</sequence>
<dbReference type="SUPFAM" id="SSF88659">
    <property type="entry name" value="Sigma3 and sigma4 domains of RNA polymerase sigma factors"/>
    <property type="match status" value="1"/>
</dbReference>
<dbReference type="GO" id="GO:0016987">
    <property type="term" value="F:sigma factor activity"/>
    <property type="evidence" value="ECO:0007669"/>
    <property type="project" value="UniProtKB-KW"/>
</dbReference>
<name>A0A919XI90_9BACL</name>
<organism evidence="7 8">
    <name type="scientific">Paenibacillus albilobatus</name>
    <dbReference type="NCBI Taxonomy" id="2716884"/>
    <lineage>
        <taxon>Bacteria</taxon>
        <taxon>Bacillati</taxon>
        <taxon>Bacillota</taxon>
        <taxon>Bacilli</taxon>
        <taxon>Bacillales</taxon>
        <taxon>Paenibacillaceae</taxon>
        <taxon>Paenibacillus</taxon>
    </lineage>
</organism>
<dbReference type="InterPro" id="IPR013249">
    <property type="entry name" value="RNA_pol_sigma70_r4_t2"/>
</dbReference>
<dbReference type="PANTHER" id="PTHR43133:SF60">
    <property type="entry name" value="RNA POLYMERASE SIGMA FACTOR SIGV"/>
    <property type="match status" value="1"/>
</dbReference>
<dbReference type="Gene3D" id="1.10.1740.10">
    <property type="match status" value="1"/>
</dbReference>
<dbReference type="PANTHER" id="PTHR43133">
    <property type="entry name" value="RNA POLYMERASE ECF-TYPE SIGMA FACTO"/>
    <property type="match status" value="1"/>
</dbReference>
<feature type="domain" description="RNA polymerase sigma-70 region 2" evidence="5">
    <location>
        <begin position="49"/>
        <end position="116"/>
    </location>
</feature>
<reference evidence="7" key="1">
    <citation type="submission" date="2021-03" db="EMBL/GenBank/DDBJ databases">
        <title>Antimicrobial resistance genes in bacteria isolated from Japanese honey, and their potential for conferring macrolide and lincosamide resistance in the American foulbrood pathogen Paenibacillus larvae.</title>
        <authorList>
            <person name="Okamoto M."/>
            <person name="Kumagai M."/>
            <person name="Kanamori H."/>
            <person name="Takamatsu D."/>
        </authorList>
    </citation>
    <scope>NUCLEOTIDE SEQUENCE</scope>
    <source>
        <strain evidence="7">J2TS6</strain>
    </source>
</reference>
<dbReference type="InterPro" id="IPR014284">
    <property type="entry name" value="RNA_pol_sigma-70_dom"/>
</dbReference>
<keyword evidence="2" id="KW-0805">Transcription regulation</keyword>
<dbReference type="Pfam" id="PF08281">
    <property type="entry name" value="Sigma70_r4_2"/>
    <property type="match status" value="1"/>
</dbReference>
<dbReference type="InterPro" id="IPR007627">
    <property type="entry name" value="RNA_pol_sigma70_r2"/>
</dbReference>